<evidence type="ECO:0000313" key="4">
    <source>
        <dbReference type="EMBL" id="CAI9092844.1"/>
    </source>
</evidence>
<dbReference type="AlphaFoldDB" id="A0AAV1CDX3"/>
<dbReference type="PANTHER" id="PTHR37200">
    <property type="entry name" value="RNA-BINDING (RRM/RBD/RNP MOTIFS) FAMILY PROTEIN"/>
    <property type="match status" value="1"/>
</dbReference>
<feature type="region of interest" description="Disordered" evidence="2">
    <location>
        <begin position="89"/>
        <end position="110"/>
    </location>
</feature>
<dbReference type="PANTHER" id="PTHR37200:SF1">
    <property type="entry name" value="RNA-BINDING (RRM_RBD_RNP MOTIFS) FAMILY PROTEIN"/>
    <property type="match status" value="1"/>
</dbReference>
<feature type="domain" description="RRM" evidence="3">
    <location>
        <begin position="196"/>
        <end position="283"/>
    </location>
</feature>
<name>A0AAV1CDX3_OLDCO</name>
<evidence type="ECO:0000256" key="1">
    <source>
        <dbReference type="PROSITE-ProRule" id="PRU00176"/>
    </source>
</evidence>
<keyword evidence="1" id="KW-0694">RNA-binding</keyword>
<keyword evidence="5" id="KW-1185">Reference proteome</keyword>
<dbReference type="CDD" id="cd00590">
    <property type="entry name" value="RRM_SF"/>
    <property type="match status" value="1"/>
</dbReference>
<proteinExistence type="predicted"/>
<dbReference type="PROSITE" id="PS50102">
    <property type="entry name" value="RRM"/>
    <property type="match status" value="1"/>
</dbReference>
<evidence type="ECO:0000259" key="3">
    <source>
        <dbReference type="PROSITE" id="PS50102"/>
    </source>
</evidence>
<dbReference type="InterPro" id="IPR000504">
    <property type="entry name" value="RRM_dom"/>
</dbReference>
<evidence type="ECO:0000313" key="5">
    <source>
        <dbReference type="Proteomes" id="UP001161247"/>
    </source>
</evidence>
<gene>
    <name evidence="4" type="ORF">OLC1_LOCUS4412</name>
</gene>
<reference evidence="4" key="1">
    <citation type="submission" date="2023-03" db="EMBL/GenBank/DDBJ databases">
        <authorList>
            <person name="Julca I."/>
        </authorList>
    </citation>
    <scope>NUCLEOTIDE SEQUENCE</scope>
</reference>
<dbReference type="EMBL" id="OX459119">
    <property type="protein sequence ID" value="CAI9092844.1"/>
    <property type="molecule type" value="Genomic_DNA"/>
</dbReference>
<accession>A0AAV1CDX3</accession>
<feature type="compositionally biased region" description="Basic and acidic residues" evidence="2">
    <location>
        <begin position="362"/>
        <end position="371"/>
    </location>
</feature>
<evidence type="ECO:0000256" key="2">
    <source>
        <dbReference type="SAM" id="MobiDB-lite"/>
    </source>
</evidence>
<dbReference type="Proteomes" id="UP001161247">
    <property type="component" value="Chromosome 2"/>
</dbReference>
<protein>
    <submittedName>
        <fullName evidence="4">OLC1v1028187C1</fullName>
    </submittedName>
</protein>
<dbReference type="GO" id="GO:0003723">
    <property type="term" value="F:RNA binding"/>
    <property type="evidence" value="ECO:0007669"/>
    <property type="project" value="UniProtKB-UniRule"/>
</dbReference>
<sequence length="417" mass="46706">MLSIGRYPAGQQCYAVILQKPLSTAFIFPARTPQSRVIASFPTHKLAHLGHLKVIGQKRSGLCVYASDGQKQGSHSVLEVEDFDEDGGFWEDDDEEEFSEEIDNDDGDGDEDEEFIPLVNMKQWLAKKPRGFGEGKVYDTSIEDKLMEEIEQSRKAQLANINNLKNNPVGSITKKASSQQEKAGKFATSEVSQQVFRVRLVNLPKKKNIHKDLDSAFKGVAGILQIVPVVSGNKKTRDPICKGLAYIDFKTEPEAHRFIQTFSGQSITFGKVQKQITCEMNISLLKYRNEPSAETVVTAQPEVRRVNNMEQTRSTRFDTEVDQVPEYDEEVLEEDQRPPLSHGGGPVERRNATSIKSPSLKIKKETQEKGIKVPSKTKKERQPKLNIPGSANRLKIREKAVLAGVFSKYVAKESKAD</sequence>
<feature type="region of interest" description="Disordered" evidence="2">
    <location>
        <begin position="329"/>
        <end position="391"/>
    </location>
</feature>
<organism evidence="4 5">
    <name type="scientific">Oldenlandia corymbosa var. corymbosa</name>
    <dbReference type="NCBI Taxonomy" id="529605"/>
    <lineage>
        <taxon>Eukaryota</taxon>
        <taxon>Viridiplantae</taxon>
        <taxon>Streptophyta</taxon>
        <taxon>Embryophyta</taxon>
        <taxon>Tracheophyta</taxon>
        <taxon>Spermatophyta</taxon>
        <taxon>Magnoliopsida</taxon>
        <taxon>eudicotyledons</taxon>
        <taxon>Gunneridae</taxon>
        <taxon>Pentapetalae</taxon>
        <taxon>asterids</taxon>
        <taxon>lamiids</taxon>
        <taxon>Gentianales</taxon>
        <taxon>Rubiaceae</taxon>
        <taxon>Rubioideae</taxon>
        <taxon>Spermacoceae</taxon>
        <taxon>Hedyotis-Oldenlandia complex</taxon>
        <taxon>Oldenlandia</taxon>
    </lineage>
</organism>